<evidence type="ECO:0000256" key="1">
    <source>
        <dbReference type="SAM" id="SignalP"/>
    </source>
</evidence>
<feature type="non-terminal residue" evidence="2">
    <location>
        <position position="119"/>
    </location>
</feature>
<gene>
    <name evidence="2" type="ORF">H5410_040706</name>
</gene>
<comment type="caution">
    <text evidence="2">The sequence shown here is derived from an EMBL/GenBank/DDBJ whole genome shotgun (WGS) entry which is preliminary data.</text>
</comment>
<organism evidence="2 3">
    <name type="scientific">Solanum commersonii</name>
    <name type="common">Commerson's wild potato</name>
    <name type="synonym">Commerson's nightshade</name>
    <dbReference type="NCBI Taxonomy" id="4109"/>
    <lineage>
        <taxon>Eukaryota</taxon>
        <taxon>Viridiplantae</taxon>
        <taxon>Streptophyta</taxon>
        <taxon>Embryophyta</taxon>
        <taxon>Tracheophyta</taxon>
        <taxon>Spermatophyta</taxon>
        <taxon>Magnoliopsida</taxon>
        <taxon>eudicotyledons</taxon>
        <taxon>Gunneridae</taxon>
        <taxon>Pentapetalae</taxon>
        <taxon>asterids</taxon>
        <taxon>lamiids</taxon>
        <taxon>Solanales</taxon>
        <taxon>Solanaceae</taxon>
        <taxon>Solanoideae</taxon>
        <taxon>Solaneae</taxon>
        <taxon>Solanum</taxon>
    </lineage>
</organism>
<feature type="chain" id="PRO_5039930690" evidence="1">
    <location>
        <begin position="19"/>
        <end position="119"/>
    </location>
</feature>
<dbReference type="Proteomes" id="UP000824120">
    <property type="component" value="Chromosome 8"/>
</dbReference>
<name>A0A9J5XSR4_SOLCO</name>
<evidence type="ECO:0000313" key="3">
    <source>
        <dbReference type="Proteomes" id="UP000824120"/>
    </source>
</evidence>
<proteinExistence type="predicted"/>
<evidence type="ECO:0000313" key="2">
    <source>
        <dbReference type="EMBL" id="KAG5590192.1"/>
    </source>
</evidence>
<accession>A0A9J5XSR4</accession>
<dbReference type="OrthoDB" id="1306017at2759"/>
<keyword evidence="3" id="KW-1185">Reference proteome</keyword>
<reference evidence="2 3" key="1">
    <citation type="submission" date="2020-09" db="EMBL/GenBank/DDBJ databases">
        <title>De no assembly of potato wild relative species, Solanum commersonii.</title>
        <authorList>
            <person name="Cho K."/>
        </authorList>
    </citation>
    <scope>NUCLEOTIDE SEQUENCE [LARGE SCALE GENOMIC DNA]</scope>
    <source>
        <strain evidence="2">LZ3.2</strain>
        <tissue evidence="2">Leaf</tissue>
    </source>
</reference>
<protein>
    <submittedName>
        <fullName evidence="2">Uncharacterized protein</fullName>
    </submittedName>
</protein>
<sequence length="119" mass="13503">VQLYKSFVLIALARVPNALEVEPPREVTNVEFWDAIRMSSQDESSCTLRFKCHRGSGELSRRVGEIILGDAFSVTCSKSRDEGAPIVSRVVFKRPSWAAFPHELREAKVREFLNLKQNP</sequence>
<dbReference type="EMBL" id="JACXVP010000008">
    <property type="protein sequence ID" value="KAG5590192.1"/>
    <property type="molecule type" value="Genomic_DNA"/>
</dbReference>
<dbReference type="AlphaFoldDB" id="A0A9J5XSR4"/>
<feature type="signal peptide" evidence="1">
    <location>
        <begin position="1"/>
        <end position="18"/>
    </location>
</feature>
<keyword evidence="1" id="KW-0732">Signal</keyword>